<dbReference type="Proteomes" id="UP000190230">
    <property type="component" value="Unassembled WGS sequence"/>
</dbReference>
<dbReference type="EMBL" id="FUYY01000013">
    <property type="protein sequence ID" value="SKB85642.1"/>
    <property type="molecule type" value="Genomic_DNA"/>
</dbReference>
<dbReference type="Pfam" id="PF13573">
    <property type="entry name" value="SprB"/>
    <property type="match status" value="1"/>
</dbReference>
<dbReference type="InterPro" id="IPR022409">
    <property type="entry name" value="PKD/Chitinase_dom"/>
</dbReference>
<dbReference type="SUPFAM" id="SSF49299">
    <property type="entry name" value="PKD domain"/>
    <property type="match status" value="1"/>
</dbReference>
<sequence length="1059" mass="111663">MIWKNTFKMNISINLKSIFLLGSLILFLGWGSEVSAQCNSNNVTVTNFYFGDANGDPIASNDNNEIGDPVNGFIYADFGGSSGNGYSLYVEYDVFINDVFKETIILCLFDGQSIPSGTTSVIDEYQWNWGDKFELRNFYMNWNTTSNGACEKKDRNSQCYGNTDGFIVRTPLIANFDYTTNCEDFIVDFENLSTGGDNTAYTYSWSFDQVGSSNASDPSFNFNQGGQFQVSLQVNDGTSSSSITKSVLINDPIQVSVSKQNLACNEENTGSINITPSGGSGNYTYSWTGPNFSSTSQNISGLNEGSYEVTITDNSNNSCSITEVIILTKLETPETPVTSVSQQPTCEDTTGTISVTTDPDITYTLLDENQNPLTNSIANGTFTGLSDGTYFVQASNGDCEASSEALVIIENLGTPGQPQASISQQPTCENTTGTISVTTDPDITYTLLDENQNPLSNSIANGAFSGLSAGKYFVQASNGDCQTSSGVLEIIENLGTPGQPQASISQQPSCDDTTGTISVTTETGISYTLLDENQDPLNNSIANGEFSGLDAGTYFVQASNGDCEASSEALVIIKNLGTPDQPQASVSQQPTCEDTTGTISVTTEAGISYTLLDENQNPLSNSIADGEFSGLSDGTYFVVASNTDCEAVSEALVIIENLGGPGAPVVEVSQQPTCEDTTGTISVTTEAGISYTLLDENQNPLSNSIANGEFSGLTEGTYFVQASNGDCEASSEALVIIKNLGTPGQPQASVSQQPTCEDTTGTISVTTEQGISYTLLDENNNPLTNSIANGEFSGLSAGTYFVEASNTDCETVSEALVIIKNLGTPGAPVVEVSQQPTCDDTTGTISVTTEQGISYTLLDENQNPLSNSIANGEFSGLSAGTYFVEASNTDCETVSEALVIIENLGTPDQPQASVSQQPTCDHTTGTISVTTEAGISYTLLDENNNPLNNSIANGEFSGLTDGTYFVQASNTDCEASSEALVIIENLGGPGGPVVEVSQQPTCEDTTGTISVTTEQGISYTLLDENQNPLSNSIANGEFSGLSAGTYFVEASNTDCETVS</sequence>
<evidence type="ECO:0000313" key="3">
    <source>
        <dbReference type="Proteomes" id="UP000190230"/>
    </source>
</evidence>
<dbReference type="SMART" id="SM00089">
    <property type="entry name" value="PKD"/>
    <property type="match status" value="2"/>
</dbReference>
<feature type="domain" description="PKD" evidence="1">
    <location>
        <begin position="187"/>
        <end position="249"/>
    </location>
</feature>
<dbReference type="InterPro" id="IPR025667">
    <property type="entry name" value="SprB_repeat"/>
</dbReference>
<reference evidence="3" key="1">
    <citation type="submission" date="2017-02" db="EMBL/GenBank/DDBJ databases">
        <authorList>
            <person name="Varghese N."/>
            <person name="Submissions S."/>
        </authorList>
    </citation>
    <scope>NUCLEOTIDE SEQUENCE [LARGE SCALE GENOMIC DNA]</scope>
    <source>
        <strain evidence="3">DSM 23405</strain>
    </source>
</reference>
<name>A0A1T5ENU1_9FLAO</name>
<proteinExistence type="predicted"/>
<dbReference type="STRING" id="241145.SAMN05660776_0118"/>
<protein>
    <submittedName>
        <fullName evidence="2">SprB repeat-containing protein</fullName>
    </submittedName>
</protein>
<dbReference type="OrthoDB" id="1391397at2"/>
<keyword evidence="3" id="KW-1185">Reference proteome</keyword>
<dbReference type="InterPro" id="IPR000601">
    <property type="entry name" value="PKD_dom"/>
</dbReference>
<organism evidence="2 3">
    <name type="scientific">Salegentibacter holothuriorum</name>
    <dbReference type="NCBI Taxonomy" id="241145"/>
    <lineage>
        <taxon>Bacteria</taxon>
        <taxon>Pseudomonadati</taxon>
        <taxon>Bacteroidota</taxon>
        <taxon>Flavobacteriia</taxon>
        <taxon>Flavobacteriales</taxon>
        <taxon>Flavobacteriaceae</taxon>
        <taxon>Salegentibacter</taxon>
    </lineage>
</organism>
<evidence type="ECO:0000313" key="2">
    <source>
        <dbReference type="EMBL" id="SKB85642.1"/>
    </source>
</evidence>
<dbReference type="AlphaFoldDB" id="A0A1T5ENU1"/>
<evidence type="ECO:0000259" key="1">
    <source>
        <dbReference type="PROSITE" id="PS50093"/>
    </source>
</evidence>
<dbReference type="InterPro" id="IPR035986">
    <property type="entry name" value="PKD_dom_sf"/>
</dbReference>
<accession>A0A1T5ENU1</accession>
<dbReference type="Gene3D" id="2.60.40.10">
    <property type="entry name" value="Immunoglobulins"/>
    <property type="match status" value="2"/>
</dbReference>
<dbReference type="InterPro" id="IPR013783">
    <property type="entry name" value="Ig-like_fold"/>
</dbReference>
<gene>
    <name evidence="2" type="ORF">SAMN05660776_0118</name>
</gene>
<feature type="non-terminal residue" evidence="2">
    <location>
        <position position="1059"/>
    </location>
</feature>
<dbReference type="PROSITE" id="PS50093">
    <property type="entry name" value="PKD"/>
    <property type="match status" value="1"/>
</dbReference>
<dbReference type="RefSeq" id="WP_139374912.1">
    <property type="nucleotide sequence ID" value="NZ_FUYY01000013.1"/>
</dbReference>